<reference evidence="2 3" key="1">
    <citation type="journal article" date="2023" name="G3 (Bethesda)">
        <title>A chromosome-length genome assembly and annotation of blackberry (Rubus argutus, cv. 'Hillquist').</title>
        <authorList>
            <person name="Bruna T."/>
            <person name="Aryal R."/>
            <person name="Dudchenko O."/>
            <person name="Sargent D.J."/>
            <person name="Mead D."/>
            <person name="Buti M."/>
            <person name="Cavallini A."/>
            <person name="Hytonen T."/>
            <person name="Andres J."/>
            <person name="Pham M."/>
            <person name="Weisz D."/>
            <person name="Mascagni F."/>
            <person name="Usai G."/>
            <person name="Natali L."/>
            <person name="Bassil N."/>
            <person name="Fernandez G.E."/>
            <person name="Lomsadze A."/>
            <person name="Armour M."/>
            <person name="Olukolu B."/>
            <person name="Poorten T."/>
            <person name="Britton C."/>
            <person name="Davik J."/>
            <person name="Ashrafi H."/>
            <person name="Aiden E.L."/>
            <person name="Borodovsky M."/>
            <person name="Worthington M."/>
        </authorList>
    </citation>
    <scope>NUCLEOTIDE SEQUENCE [LARGE SCALE GENOMIC DNA]</scope>
    <source>
        <strain evidence="2">PI 553951</strain>
    </source>
</reference>
<sequence>MKGAEAGVAAEQEAGHGLGWTEESSGVKDWRWHCKTGLCGGLESMAWVLILSWRRQMARSVVLIMVSVAVSGGGRSTGWLELNMAKGCFG</sequence>
<dbReference type="AlphaFoldDB" id="A0AAW1YSJ4"/>
<evidence type="ECO:0000313" key="3">
    <source>
        <dbReference type="Proteomes" id="UP001457282"/>
    </source>
</evidence>
<protein>
    <submittedName>
        <fullName evidence="2">Uncharacterized protein</fullName>
    </submittedName>
</protein>
<dbReference type="EMBL" id="JBEDUW010000001">
    <property type="protein sequence ID" value="KAK9951725.1"/>
    <property type="molecule type" value="Genomic_DNA"/>
</dbReference>
<feature type="region of interest" description="Disordered" evidence="1">
    <location>
        <begin position="1"/>
        <end position="26"/>
    </location>
</feature>
<gene>
    <name evidence="2" type="ORF">M0R45_007161</name>
</gene>
<proteinExistence type="predicted"/>
<feature type="compositionally biased region" description="Low complexity" evidence="1">
    <location>
        <begin position="1"/>
        <end position="12"/>
    </location>
</feature>
<dbReference type="Proteomes" id="UP001457282">
    <property type="component" value="Unassembled WGS sequence"/>
</dbReference>
<accession>A0AAW1YSJ4</accession>
<comment type="caution">
    <text evidence="2">The sequence shown here is derived from an EMBL/GenBank/DDBJ whole genome shotgun (WGS) entry which is preliminary data.</text>
</comment>
<keyword evidence="3" id="KW-1185">Reference proteome</keyword>
<evidence type="ECO:0000313" key="2">
    <source>
        <dbReference type="EMBL" id="KAK9951725.1"/>
    </source>
</evidence>
<evidence type="ECO:0000256" key="1">
    <source>
        <dbReference type="SAM" id="MobiDB-lite"/>
    </source>
</evidence>
<name>A0AAW1YSJ4_RUBAR</name>
<organism evidence="2 3">
    <name type="scientific">Rubus argutus</name>
    <name type="common">Southern blackberry</name>
    <dbReference type="NCBI Taxonomy" id="59490"/>
    <lineage>
        <taxon>Eukaryota</taxon>
        <taxon>Viridiplantae</taxon>
        <taxon>Streptophyta</taxon>
        <taxon>Embryophyta</taxon>
        <taxon>Tracheophyta</taxon>
        <taxon>Spermatophyta</taxon>
        <taxon>Magnoliopsida</taxon>
        <taxon>eudicotyledons</taxon>
        <taxon>Gunneridae</taxon>
        <taxon>Pentapetalae</taxon>
        <taxon>rosids</taxon>
        <taxon>fabids</taxon>
        <taxon>Rosales</taxon>
        <taxon>Rosaceae</taxon>
        <taxon>Rosoideae</taxon>
        <taxon>Rosoideae incertae sedis</taxon>
        <taxon>Rubus</taxon>
    </lineage>
</organism>